<feature type="domain" description="Ketopantoate reductase N-terminal" evidence="11">
    <location>
        <begin position="2"/>
        <end position="103"/>
    </location>
</feature>
<evidence type="ECO:0000256" key="2">
    <source>
        <dbReference type="ARBA" id="ARBA00007870"/>
    </source>
</evidence>
<gene>
    <name evidence="13" type="ORF">Y5S_01332</name>
</gene>
<dbReference type="InterPro" id="IPR013752">
    <property type="entry name" value="KPA_reductase"/>
</dbReference>
<organism evidence="13 14">
    <name type="scientific">Alcanivorax nanhaiticus</name>
    <dbReference type="NCBI Taxonomy" id="1177154"/>
    <lineage>
        <taxon>Bacteria</taxon>
        <taxon>Pseudomonadati</taxon>
        <taxon>Pseudomonadota</taxon>
        <taxon>Gammaproteobacteria</taxon>
        <taxon>Oceanospirillales</taxon>
        <taxon>Alcanivoracaceae</taxon>
        <taxon>Alcanivorax</taxon>
    </lineage>
</organism>
<dbReference type="InterPro" id="IPR003710">
    <property type="entry name" value="ApbA"/>
</dbReference>
<keyword evidence="6 10" id="KW-0521">NADP</keyword>
<dbReference type="AlphaFoldDB" id="A0A095SM61"/>
<protein>
    <recommendedName>
        <fullName evidence="4 10">2-dehydropantoate 2-reductase</fullName>
        <ecNumber evidence="3 10">1.1.1.169</ecNumber>
    </recommendedName>
    <alternativeName>
        <fullName evidence="8 10">Ketopantoate reductase</fullName>
    </alternativeName>
</protein>
<dbReference type="UniPathway" id="UPA00028">
    <property type="reaction ID" value="UER00004"/>
</dbReference>
<dbReference type="InterPro" id="IPR036291">
    <property type="entry name" value="NAD(P)-bd_dom_sf"/>
</dbReference>
<comment type="caution">
    <text evidence="13">The sequence shown here is derived from an EMBL/GenBank/DDBJ whole genome shotgun (WGS) entry which is preliminary data.</text>
</comment>
<keyword evidence="14" id="KW-1185">Reference proteome</keyword>
<dbReference type="Gene3D" id="3.40.50.720">
    <property type="entry name" value="NAD(P)-binding Rossmann-like Domain"/>
    <property type="match status" value="1"/>
</dbReference>
<comment type="pathway">
    <text evidence="1 10">Cofactor biosynthesis; (R)-pantothenate biosynthesis; (R)-pantoate from 3-methyl-2-oxobutanoate: step 2/2.</text>
</comment>
<comment type="similarity">
    <text evidence="2 10">Belongs to the ketopantoate reductase family.</text>
</comment>
<dbReference type="PATRIC" id="fig|1177154.3.peg.1356"/>
<evidence type="ECO:0000256" key="6">
    <source>
        <dbReference type="ARBA" id="ARBA00022857"/>
    </source>
</evidence>
<evidence type="ECO:0000256" key="7">
    <source>
        <dbReference type="ARBA" id="ARBA00023002"/>
    </source>
</evidence>
<dbReference type="SUPFAM" id="SSF48179">
    <property type="entry name" value="6-phosphogluconate dehydrogenase C-terminal domain-like"/>
    <property type="match status" value="1"/>
</dbReference>
<evidence type="ECO:0000313" key="14">
    <source>
        <dbReference type="Proteomes" id="UP000029444"/>
    </source>
</evidence>
<reference evidence="13 14" key="1">
    <citation type="submission" date="2012-09" db="EMBL/GenBank/DDBJ databases">
        <title>Genome Sequence of alkane-degrading Bacterium Alcanivorax sp. 19-m-6.</title>
        <authorList>
            <person name="Lai Q."/>
            <person name="Shao Z."/>
        </authorList>
    </citation>
    <scope>NUCLEOTIDE SEQUENCE [LARGE SCALE GENOMIC DNA]</scope>
    <source>
        <strain evidence="13 14">19-m-6</strain>
    </source>
</reference>
<evidence type="ECO:0000313" key="13">
    <source>
        <dbReference type="EMBL" id="KGD65439.1"/>
    </source>
</evidence>
<dbReference type="GO" id="GO:0005737">
    <property type="term" value="C:cytoplasm"/>
    <property type="evidence" value="ECO:0007669"/>
    <property type="project" value="TreeGrafter"/>
</dbReference>
<evidence type="ECO:0000256" key="10">
    <source>
        <dbReference type="RuleBase" id="RU362068"/>
    </source>
</evidence>
<dbReference type="GO" id="GO:0015940">
    <property type="term" value="P:pantothenate biosynthetic process"/>
    <property type="evidence" value="ECO:0007669"/>
    <property type="project" value="UniProtKB-UniPathway"/>
</dbReference>
<sequence>MLGAGNMGTLSAWYLTRAGHAVTVIKDNASPMQEKTLCFPDGQRHSLNLPVRAPGQISTTIDHLIVAVKTPYSQVALPPIIQHLHAHTQLIRLQNGLGALDGLLPHGILPLEAVSTSAVKGQHPHHDIVAENTTWLGGHGEKPPWMNDLQNHWPNLVWTRDIRIPQWQKLVANAVINPLTALHDVPNGQIIDDPSLRLCAEKICMEADMVLQALNNDWPGQSLDNVLAVARATANNTSSMRADRQRGATTEIDAINGWIVRQADQLGIEAPENQAVVSALRRGSVAG</sequence>
<dbReference type="InterPro" id="IPR008927">
    <property type="entry name" value="6-PGluconate_DH-like_C_sf"/>
</dbReference>
<dbReference type="Gene3D" id="1.10.1040.10">
    <property type="entry name" value="N-(1-d-carboxylethyl)-l-norvaline Dehydrogenase, domain 2"/>
    <property type="match status" value="1"/>
</dbReference>
<proteinExistence type="inferred from homology"/>
<evidence type="ECO:0000256" key="9">
    <source>
        <dbReference type="ARBA" id="ARBA00048793"/>
    </source>
</evidence>
<dbReference type="STRING" id="1177154.Y5S_01332"/>
<dbReference type="SUPFAM" id="SSF51735">
    <property type="entry name" value="NAD(P)-binding Rossmann-fold domains"/>
    <property type="match status" value="1"/>
</dbReference>
<name>A0A095SM61_9GAMM</name>
<evidence type="ECO:0000256" key="8">
    <source>
        <dbReference type="ARBA" id="ARBA00032024"/>
    </source>
</evidence>
<dbReference type="EMBL" id="ARXV01000004">
    <property type="protein sequence ID" value="KGD65439.1"/>
    <property type="molecule type" value="Genomic_DNA"/>
</dbReference>
<dbReference type="EC" id="1.1.1.169" evidence="3 10"/>
<dbReference type="NCBIfam" id="TIGR00745">
    <property type="entry name" value="apbA_panE"/>
    <property type="match status" value="1"/>
</dbReference>
<feature type="domain" description="Ketopantoate reductase C-terminal" evidence="12">
    <location>
        <begin position="162"/>
        <end position="281"/>
    </location>
</feature>
<dbReference type="Pfam" id="PF02558">
    <property type="entry name" value="ApbA"/>
    <property type="match status" value="1"/>
</dbReference>
<dbReference type="InterPro" id="IPR013332">
    <property type="entry name" value="KPR_N"/>
</dbReference>
<dbReference type="InterPro" id="IPR013328">
    <property type="entry name" value="6PGD_dom2"/>
</dbReference>
<comment type="function">
    <text evidence="10">Catalyzes the NADPH-dependent reduction of ketopantoate into pantoic acid.</text>
</comment>
<accession>A0A095SM61</accession>
<keyword evidence="7 10" id="KW-0560">Oxidoreductase</keyword>
<evidence type="ECO:0000259" key="11">
    <source>
        <dbReference type="Pfam" id="PF02558"/>
    </source>
</evidence>
<evidence type="ECO:0000256" key="5">
    <source>
        <dbReference type="ARBA" id="ARBA00022655"/>
    </source>
</evidence>
<evidence type="ECO:0000256" key="4">
    <source>
        <dbReference type="ARBA" id="ARBA00019465"/>
    </source>
</evidence>
<evidence type="ECO:0000259" key="12">
    <source>
        <dbReference type="Pfam" id="PF08546"/>
    </source>
</evidence>
<evidence type="ECO:0000256" key="3">
    <source>
        <dbReference type="ARBA" id="ARBA00013014"/>
    </source>
</evidence>
<evidence type="ECO:0000256" key="1">
    <source>
        <dbReference type="ARBA" id="ARBA00004994"/>
    </source>
</evidence>
<dbReference type="Pfam" id="PF08546">
    <property type="entry name" value="ApbA_C"/>
    <property type="match status" value="1"/>
</dbReference>
<comment type="catalytic activity">
    <reaction evidence="9 10">
        <text>(R)-pantoate + NADP(+) = 2-dehydropantoate + NADPH + H(+)</text>
        <dbReference type="Rhea" id="RHEA:16233"/>
        <dbReference type="ChEBI" id="CHEBI:11561"/>
        <dbReference type="ChEBI" id="CHEBI:15378"/>
        <dbReference type="ChEBI" id="CHEBI:15980"/>
        <dbReference type="ChEBI" id="CHEBI:57783"/>
        <dbReference type="ChEBI" id="CHEBI:58349"/>
        <dbReference type="EC" id="1.1.1.169"/>
    </reaction>
</comment>
<dbReference type="GO" id="GO:0050661">
    <property type="term" value="F:NADP binding"/>
    <property type="evidence" value="ECO:0007669"/>
    <property type="project" value="TreeGrafter"/>
</dbReference>
<keyword evidence="5 10" id="KW-0566">Pantothenate biosynthesis</keyword>
<dbReference type="InterPro" id="IPR050838">
    <property type="entry name" value="Ketopantoate_reductase"/>
</dbReference>
<dbReference type="PANTHER" id="PTHR43765:SF2">
    <property type="entry name" value="2-DEHYDROPANTOATE 2-REDUCTASE"/>
    <property type="match status" value="1"/>
</dbReference>
<dbReference type="GO" id="GO:0008677">
    <property type="term" value="F:2-dehydropantoate 2-reductase activity"/>
    <property type="evidence" value="ECO:0007669"/>
    <property type="project" value="UniProtKB-EC"/>
</dbReference>
<dbReference type="Proteomes" id="UP000029444">
    <property type="component" value="Unassembled WGS sequence"/>
</dbReference>
<dbReference type="eggNOG" id="COG1893">
    <property type="taxonomic scope" value="Bacteria"/>
</dbReference>
<dbReference type="PANTHER" id="PTHR43765">
    <property type="entry name" value="2-DEHYDROPANTOATE 2-REDUCTASE-RELATED"/>
    <property type="match status" value="1"/>
</dbReference>